<organism evidence="2 3">
    <name type="scientific">Nesterenkonia aerolata</name>
    <dbReference type="NCBI Taxonomy" id="3074079"/>
    <lineage>
        <taxon>Bacteria</taxon>
        <taxon>Bacillati</taxon>
        <taxon>Actinomycetota</taxon>
        <taxon>Actinomycetes</taxon>
        <taxon>Micrococcales</taxon>
        <taxon>Micrococcaceae</taxon>
        <taxon>Nesterenkonia</taxon>
    </lineage>
</organism>
<accession>A0ABU2DNS6</accession>
<dbReference type="SUPFAM" id="SSF56037">
    <property type="entry name" value="PheT/TilS domain"/>
    <property type="match status" value="1"/>
</dbReference>
<evidence type="ECO:0000259" key="1">
    <source>
        <dbReference type="SMART" id="SM00873"/>
    </source>
</evidence>
<gene>
    <name evidence="2" type="ORF">RIL96_00955</name>
</gene>
<proteinExistence type="predicted"/>
<dbReference type="PANTHER" id="PTHR39209:SF2">
    <property type="entry name" value="CYTOPLASMIC PROTEIN"/>
    <property type="match status" value="1"/>
</dbReference>
<keyword evidence="3" id="KW-1185">Reference proteome</keyword>
<dbReference type="InterPro" id="IPR005146">
    <property type="entry name" value="B3/B4_tRNA-bd"/>
</dbReference>
<dbReference type="GO" id="GO:0016874">
    <property type="term" value="F:ligase activity"/>
    <property type="evidence" value="ECO:0007669"/>
    <property type="project" value="UniProtKB-KW"/>
</dbReference>
<dbReference type="Gene3D" id="3.50.40.10">
    <property type="entry name" value="Phenylalanyl-trna Synthetase, Chain B, domain 3"/>
    <property type="match status" value="1"/>
</dbReference>
<dbReference type="SMART" id="SM00873">
    <property type="entry name" value="B3_4"/>
    <property type="match status" value="1"/>
</dbReference>
<reference evidence="2 3" key="1">
    <citation type="submission" date="2023-09" db="EMBL/GenBank/DDBJ databases">
        <title>Description of three actinobacteria isolated from air of manufacturing shop in a pharmaceutical factory.</title>
        <authorList>
            <person name="Zhang D.-F."/>
        </authorList>
    </citation>
    <scope>NUCLEOTIDE SEQUENCE [LARGE SCALE GENOMIC DNA]</scope>
    <source>
        <strain evidence="2 3">LY-0111</strain>
    </source>
</reference>
<dbReference type="Pfam" id="PF03483">
    <property type="entry name" value="B3_4"/>
    <property type="match status" value="1"/>
</dbReference>
<name>A0ABU2DNS6_9MICC</name>
<dbReference type="EMBL" id="JAVKGR010000001">
    <property type="protein sequence ID" value="MDR8018136.1"/>
    <property type="molecule type" value="Genomic_DNA"/>
</dbReference>
<keyword evidence="2" id="KW-0436">Ligase</keyword>
<evidence type="ECO:0000313" key="2">
    <source>
        <dbReference type="EMBL" id="MDR8018136.1"/>
    </source>
</evidence>
<feature type="domain" description="B3/B4 tRNA-binding" evidence="1">
    <location>
        <begin position="81"/>
        <end position="235"/>
    </location>
</feature>
<dbReference type="PANTHER" id="PTHR39209">
    <property type="match status" value="1"/>
</dbReference>
<evidence type="ECO:0000313" key="3">
    <source>
        <dbReference type="Proteomes" id="UP001251870"/>
    </source>
</evidence>
<dbReference type="RefSeq" id="WP_310547123.1">
    <property type="nucleotide sequence ID" value="NZ_JAVKGR010000001.1"/>
</dbReference>
<sequence>MPEHPTTAMTAAQFLAAASVDEEVYTLRPDYRALLLVAEGLFPQAPHPGAESVVAALIAEAETLAQRLLASSAAQELPHISAWRTAYRDFGAKPSRFRSSVESLLRRAESGMPQVNLLTDAYNAVSVLHQVPIGGEDLDAYCGPAQLVRATGDEDFDTVAGGEPIIENPVPGEVIWRDDAGVTCRRWNWRQGRRTALREDTHRAVFILDALEPMSDAALLDAGNALTDALGHLGPDVAVSTRLITP</sequence>
<protein>
    <submittedName>
        <fullName evidence="2">Phenylalanine--tRNA ligase beta subunit-related protein</fullName>
    </submittedName>
</protein>
<dbReference type="Proteomes" id="UP001251870">
    <property type="component" value="Unassembled WGS sequence"/>
</dbReference>
<comment type="caution">
    <text evidence="2">The sequence shown here is derived from an EMBL/GenBank/DDBJ whole genome shotgun (WGS) entry which is preliminary data.</text>
</comment>
<dbReference type="InterPro" id="IPR020825">
    <property type="entry name" value="Phe-tRNA_synthase-like_B3/B4"/>
</dbReference>